<comment type="caution">
    <text evidence="4">The sequence shown here is derived from an EMBL/GenBank/DDBJ whole genome shotgun (WGS) entry which is preliminary data.</text>
</comment>
<name>A0A8J2UED4_9BACT</name>
<sequence>MKRILFLAQVPPPVHGASIANKILISSDLIAEHFESRHIDIGAAGKIEDIGKFSVAKLPGVARTLVSIVRNLFVFRPHIVYLSLAPSGFAFYRDVVFVQIIRLFGPELVFHLHGKGLRRSGENSRLFRRLSKSIFKNCHVIFLSEGLRSDAAGLSYKSSFVVNYGFPEGPVAPRVASDGQKKIEILYLSNYVRTKGVIDLVDALELVSRTHNHFGVTLAGKPFDISLEFLENYVREKGLADRVRVCGPKYDGDKVELLEKADIFVLPTYYENEAFPLSILEAMKFGLPVISTYEGGIPDMIAEGVDGRLFPSRDITALARQIEYLLDHPEERRSLGEAARRKFLERFTVSTFERNMLQVFQHICPQEP</sequence>
<keyword evidence="2 4" id="KW-0808">Transferase</keyword>
<dbReference type="RefSeq" id="WP_188933447.1">
    <property type="nucleotide sequence ID" value="NZ_BMJC01000003.1"/>
</dbReference>
<evidence type="ECO:0000313" key="5">
    <source>
        <dbReference type="Proteomes" id="UP000607559"/>
    </source>
</evidence>
<dbReference type="Pfam" id="PF00534">
    <property type="entry name" value="Glycos_transf_1"/>
    <property type="match status" value="1"/>
</dbReference>
<dbReference type="PANTHER" id="PTHR12526">
    <property type="entry name" value="GLYCOSYLTRANSFERASE"/>
    <property type="match status" value="1"/>
</dbReference>
<reference evidence="4" key="2">
    <citation type="submission" date="2020-09" db="EMBL/GenBank/DDBJ databases">
        <authorList>
            <person name="Sun Q."/>
            <person name="Zhou Y."/>
        </authorList>
    </citation>
    <scope>NUCLEOTIDE SEQUENCE</scope>
    <source>
        <strain evidence="4">CGMCC 1.15448</strain>
    </source>
</reference>
<organism evidence="4 5">
    <name type="scientific">Puia dinghuensis</name>
    <dbReference type="NCBI Taxonomy" id="1792502"/>
    <lineage>
        <taxon>Bacteria</taxon>
        <taxon>Pseudomonadati</taxon>
        <taxon>Bacteroidota</taxon>
        <taxon>Chitinophagia</taxon>
        <taxon>Chitinophagales</taxon>
        <taxon>Chitinophagaceae</taxon>
        <taxon>Puia</taxon>
    </lineage>
</organism>
<dbReference type="InterPro" id="IPR001296">
    <property type="entry name" value="Glyco_trans_1"/>
</dbReference>
<dbReference type="PANTHER" id="PTHR12526:SF510">
    <property type="entry name" value="D-INOSITOL 3-PHOSPHATE GLYCOSYLTRANSFERASE"/>
    <property type="match status" value="1"/>
</dbReference>
<dbReference type="EMBL" id="BMJC01000003">
    <property type="protein sequence ID" value="GGB06364.1"/>
    <property type="molecule type" value="Genomic_DNA"/>
</dbReference>
<dbReference type="Gene3D" id="3.40.50.2000">
    <property type="entry name" value="Glycogen Phosphorylase B"/>
    <property type="match status" value="2"/>
</dbReference>
<keyword evidence="5" id="KW-1185">Reference proteome</keyword>
<dbReference type="AlphaFoldDB" id="A0A8J2UED4"/>
<evidence type="ECO:0000313" key="4">
    <source>
        <dbReference type="EMBL" id="GGB06364.1"/>
    </source>
</evidence>
<dbReference type="CDD" id="cd03801">
    <property type="entry name" value="GT4_PimA-like"/>
    <property type="match status" value="1"/>
</dbReference>
<reference evidence="4" key="1">
    <citation type="journal article" date="2014" name="Int. J. Syst. Evol. Microbiol.">
        <title>Complete genome sequence of Corynebacterium casei LMG S-19264T (=DSM 44701T), isolated from a smear-ripened cheese.</title>
        <authorList>
            <consortium name="US DOE Joint Genome Institute (JGI-PGF)"/>
            <person name="Walter F."/>
            <person name="Albersmeier A."/>
            <person name="Kalinowski J."/>
            <person name="Ruckert C."/>
        </authorList>
    </citation>
    <scope>NUCLEOTIDE SEQUENCE</scope>
    <source>
        <strain evidence="4">CGMCC 1.15448</strain>
    </source>
</reference>
<proteinExistence type="predicted"/>
<evidence type="ECO:0000256" key="1">
    <source>
        <dbReference type="ARBA" id="ARBA00022676"/>
    </source>
</evidence>
<protein>
    <submittedName>
        <fullName evidence="4">Glycosyl transferase</fullName>
    </submittedName>
</protein>
<dbReference type="Proteomes" id="UP000607559">
    <property type="component" value="Unassembled WGS sequence"/>
</dbReference>
<gene>
    <name evidence="4" type="ORF">GCM10011511_32220</name>
</gene>
<dbReference type="GO" id="GO:0016757">
    <property type="term" value="F:glycosyltransferase activity"/>
    <property type="evidence" value="ECO:0007669"/>
    <property type="project" value="UniProtKB-KW"/>
</dbReference>
<accession>A0A8J2UED4</accession>
<feature type="domain" description="Glycosyl transferase family 1" evidence="3">
    <location>
        <begin position="180"/>
        <end position="341"/>
    </location>
</feature>
<dbReference type="SUPFAM" id="SSF53756">
    <property type="entry name" value="UDP-Glycosyltransferase/glycogen phosphorylase"/>
    <property type="match status" value="1"/>
</dbReference>
<evidence type="ECO:0000259" key="3">
    <source>
        <dbReference type="Pfam" id="PF00534"/>
    </source>
</evidence>
<keyword evidence="1" id="KW-0328">Glycosyltransferase</keyword>
<evidence type="ECO:0000256" key="2">
    <source>
        <dbReference type="ARBA" id="ARBA00022679"/>
    </source>
</evidence>